<feature type="domain" description="Protein kinase" evidence="1">
    <location>
        <begin position="1"/>
        <end position="217"/>
    </location>
</feature>
<evidence type="ECO:0000259" key="1">
    <source>
        <dbReference type="PROSITE" id="PS50011"/>
    </source>
</evidence>
<keyword evidence="2" id="KW-0418">Kinase</keyword>
<protein>
    <submittedName>
        <fullName evidence="2">Protein kinase</fullName>
    </submittedName>
</protein>
<dbReference type="EMBL" id="CP129113">
    <property type="protein sequence ID" value="WLV25979.1"/>
    <property type="molecule type" value="Genomic_DNA"/>
</dbReference>
<dbReference type="SMART" id="SM00220">
    <property type="entry name" value="S_TKc"/>
    <property type="match status" value="1"/>
</dbReference>
<reference evidence="2" key="1">
    <citation type="submission" date="2023-06" db="EMBL/GenBank/DDBJ databases">
        <title>A Treasure from Seagulls: Isolation and Description of Aciduricobacillus qingdaonensis gen. nov., sp. nov., a Rare Obligately Uric Acid-utilizing Member in the Family Bacillaceae.</title>
        <authorList>
            <person name="Liu W."/>
            <person name="Wang B."/>
        </authorList>
    </citation>
    <scope>NUCLEOTIDE SEQUENCE</scope>
    <source>
        <strain evidence="2">44XB</strain>
    </source>
</reference>
<evidence type="ECO:0000313" key="3">
    <source>
        <dbReference type="Proteomes" id="UP001180087"/>
    </source>
</evidence>
<name>A0ABY9KYN2_9BACI</name>
<sequence length="217" mass="25148">MAYLCRDLNASEYRVVKQLRPSKLKENEMFIREIDLLKKLDHPGIPKLHDHFLHEQAAIYVMDYIEGENAEEKIFVSDSTFTENEALLLLSSLVDIIEFLHEQHVYHLDLRIPNIMLKNGNTYLIDFGLAVDAASEPETVQKEMRKQDYYDMGDVLLYLLYTTFNSKQKKALPWTEELSLSGETVHMLKKLLGLIQPYENADELRKDLLAAIKATSN</sequence>
<keyword evidence="3" id="KW-1185">Reference proteome</keyword>
<accession>A0ABY9KYN2</accession>
<dbReference type="InterPro" id="IPR000719">
    <property type="entry name" value="Prot_kinase_dom"/>
</dbReference>
<dbReference type="Proteomes" id="UP001180087">
    <property type="component" value="Chromosome"/>
</dbReference>
<dbReference type="CDD" id="cd00180">
    <property type="entry name" value="PKc"/>
    <property type="match status" value="1"/>
</dbReference>
<dbReference type="Gene3D" id="1.10.510.10">
    <property type="entry name" value="Transferase(Phosphotransferase) domain 1"/>
    <property type="match status" value="1"/>
</dbReference>
<proteinExistence type="predicted"/>
<dbReference type="GO" id="GO:0016301">
    <property type="term" value="F:kinase activity"/>
    <property type="evidence" value="ECO:0007669"/>
    <property type="project" value="UniProtKB-KW"/>
</dbReference>
<dbReference type="Pfam" id="PF00069">
    <property type="entry name" value="Pkinase"/>
    <property type="match status" value="1"/>
</dbReference>
<dbReference type="SUPFAM" id="SSF56112">
    <property type="entry name" value="Protein kinase-like (PK-like)"/>
    <property type="match status" value="1"/>
</dbReference>
<dbReference type="PROSITE" id="PS50011">
    <property type="entry name" value="PROTEIN_KINASE_DOM"/>
    <property type="match status" value="1"/>
</dbReference>
<organism evidence="2 3">
    <name type="scientific">Aciduricibacillus chroicocephali</name>
    <dbReference type="NCBI Taxonomy" id="3054939"/>
    <lineage>
        <taxon>Bacteria</taxon>
        <taxon>Bacillati</taxon>
        <taxon>Bacillota</taxon>
        <taxon>Bacilli</taxon>
        <taxon>Bacillales</taxon>
        <taxon>Bacillaceae</taxon>
        <taxon>Aciduricibacillus</taxon>
    </lineage>
</organism>
<gene>
    <name evidence="2" type="ORF">QR721_03210</name>
</gene>
<dbReference type="InterPro" id="IPR011009">
    <property type="entry name" value="Kinase-like_dom_sf"/>
</dbReference>
<dbReference type="PANTHER" id="PTHR24347">
    <property type="entry name" value="SERINE/THREONINE-PROTEIN KINASE"/>
    <property type="match status" value="1"/>
</dbReference>
<keyword evidence="2" id="KW-0808">Transferase</keyword>
<evidence type="ECO:0000313" key="2">
    <source>
        <dbReference type="EMBL" id="WLV25979.1"/>
    </source>
</evidence>